<gene>
    <name evidence="2" type="ORF">GYMLUDRAFT_266231</name>
</gene>
<dbReference type="EMBL" id="KN834930">
    <property type="protein sequence ID" value="KIK50111.1"/>
    <property type="molecule type" value="Genomic_DNA"/>
</dbReference>
<dbReference type="HOGENOM" id="CLU_1001353_0_0_1"/>
<feature type="transmembrane region" description="Helical" evidence="1">
    <location>
        <begin position="143"/>
        <end position="165"/>
    </location>
</feature>
<name>A0A0D0B7P7_9AGAR</name>
<sequence length="278" mass="31220">MFLILINIQIHRIDAYLHSNLVGKHAYRGNWRVSDCALLGENISDGNLLPLHRSLERKPGWTSFGFSSCRKSMESDSLMALLLSDFIVTWRAWILWPEQRFLKTVLIVLMVTNCAMQFCQATYDTGALSSTGSRPITIAVDMAGLGMTLGVNLFTTILIGIKAWVYWQRIRSLRLPNSRLSPSQRILLFWIESGTIFCFVQALYTVVLCLGTIPGINYAVTLMNIFLTDLMPILAGIYPVAVAIMVRMELSVTEDKSTFAVCGPSENNLELDLNTRTQ</sequence>
<dbReference type="AlphaFoldDB" id="A0A0D0B7P7"/>
<keyword evidence="1" id="KW-0472">Membrane</keyword>
<proteinExistence type="predicted"/>
<evidence type="ECO:0000313" key="3">
    <source>
        <dbReference type="Proteomes" id="UP000053593"/>
    </source>
</evidence>
<accession>A0A0D0B7P7</accession>
<evidence type="ECO:0000313" key="2">
    <source>
        <dbReference type="EMBL" id="KIK50111.1"/>
    </source>
</evidence>
<feature type="transmembrane region" description="Helical" evidence="1">
    <location>
        <begin position="186"/>
        <end position="213"/>
    </location>
</feature>
<dbReference type="Proteomes" id="UP000053593">
    <property type="component" value="Unassembled WGS sequence"/>
</dbReference>
<dbReference type="OrthoDB" id="2744793at2759"/>
<keyword evidence="1" id="KW-1133">Transmembrane helix</keyword>
<organism evidence="2 3">
    <name type="scientific">Collybiopsis luxurians FD-317 M1</name>
    <dbReference type="NCBI Taxonomy" id="944289"/>
    <lineage>
        <taxon>Eukaryota</taxon>
        <taxon>Fungi</taxon>
        <taxon>Dikarya</taxon>
        <taxon>Basidiomycota</taxon>
        <taxon>Agaricomycotina</taxon>
        <taxon>Agaricomycetes</taxon>
        <taxon>Agaricomycetidae</taxon>
        <taxon>Agaricales</taxon>
        <taxon>Marasmiineae</taxon>
        <taxon>Omphalotaceae</taxon>
        <taxon>Collybiopsis</taxon>
        <taxon>Collybiopsis luxurians</taxon>
    </lineage>
</organism>
<evidence type="ECO:0000256" key="1">
    <source>
        <dbReference type="SAM" id="Phobius"/>
    </source>
</evidence>
<keyword evidence="1" id="KW-0812">Transmembrane</keyword>
<keyword evidence="3" id="KW-1185">Reference proteome</keyword>
<reference evidence="2 3" key="1">
    <citation type="submission" date="2014-04" db="EMBL/GenBank/DDBJ databases">
        <title>Evolutionary Origins and Diversification of the Mycorrhizal Mutualists.</title>
        <authorList>
            <consortium name="DOE Joint Genome Institute"/>
            <consortium name="Mycorrhizal Genomics Consortium"/>
            <person name="Kohler A."/>
            <person name="Kuo A."/>
            <person name="Nagy L.G."/>
            <person name="Floudas D."/>
            <person name="Copeland A."/>
            <person name="Barry K.W."/>
            <person name="Cichocki N."/>
            <person name="Veneault-Fourrey C."/>
            <person name="LaButti K."/>
            <person name="Lindquist E.A."/>
            <person name="Lipzen A."/>
            <person name="Lundell T."/>
            <person name="Morin E."/>
            <person name="Murat C."/>
            <person name="Riley R."/>
            <person name="Ohm R."/>
            <person name="Sun H."/>
            <person name="Tunlid A."/>
            <person name="Henrissat B."/>
            <person name="Grigoriev I.V."/>
            <person name="Hibbett D.S."/>
            <person name="Martin F."/>
        </authorList>
    </citation>
    <scope>NUCLEOTIDE SEQUENCE [LARGE SCALE GENOMIC DNA]</scope>
    <source>
        <strain evidence="2 3">FD-317 M1</strain>
    </source>
</reference>
<feature type="transmembrane region" description="Helical" evidence="1">
    <location>
        <begin position="225"/>
        <end position="246"/>
    </location>
</feature>
<protein>
    <submittedName>
        <fullName evidence="2">Uncharacterized protein</fullName>
    </submittedName>
</protein>